<keyword evidence="2" id="KW-1185">Reference proteome</keyword>
<proteinExistence type="predicted"/>
<evidence type="ECO:0000313" key="1">
    <source>
        <dbReference type="EMBL" id="KAH7910096.1"/>
    </source>
</evidence>
<organism evidence="1 2">
    <name type="scientific">Hygrophoropsis aurantiaca</name>
    <dbReference type="NCBI Taxonomy" id="72124"/>
    <lineage>
        <taxon>Eukaryota</taxon>
        <taxon>Fungi</taxon>
        <taxon>Dikarya</taxon>
        <taxon>Basidiomycota</taxon>
        <taxon>Agaricomycotina</taxon>
        <taxon>Agaricomycetes</taxon>
        <taxon>Agaricomycetidae</taxon>
        <taxon>Boletales</taxon>
        <taxon>Coniophorineae</taxon>
        <taxon>Hygrophoropsidaceae</taxon>
        <taxon>Hygrophoropsis</taxon>
    </lineage>
</organism>
<reference evidence="1" key="1">
    <citation type="journal article" date="2021" name="New Phytol.">
        <title>Evolutionary innovations through gain and loss of genes in the ectomycorrhizal Boletales.</title>
        <authorList>
            <person name="Wu G."/>
            <person name="Miyauchi S."/>
            <person name="Morin E."/>
            <person name="Kuo A."/>
            <person name="Drula E."/>
            <person name="Varga T."/>
            <person name="Kohler A."/>
            <person name="Feng B."/>
            <person name="Cao Y."/>
            <person name="Lipzen A."/>
            <person name="Daum C."/>
            <person name="Hundley H."/>
            <person name="Pangilinan J."/>
            <person name="Johnson J."/>
            <person name="Barry K."/>
            <person name="LaButti K."/>
            <person name="Ng V."/>
            <person name="Ahrendt S."/>
            <person name="Min B."/>
            <person name="Choi I.G."/>
            <person name="Park H."/>
            <person name="Plett J.M."/>
            <person name="Magnuson J."/>
            <person name="Spatafora J.W."/>
            <person name="Nagy L.G."/>
            <person name="Henrissat B."/>
            <person name="Grigoriev I.V."/>
            <person name="Yang Z.L."/>
            <person name="Xu J."/>
            <person name="Martin F.M."/>
        </authorList>
    </citation>
    <scope>NUCLEOTIDE SEQUENCE</scope>
    <source>
        <strain evidence="1">ATCC 28755</strain>
    </source>
</reference>
<name>A0ACB8AAR1_9AGAM</name>
<protein>
    <submittedName>
        <fullName evidence="1">Uncharacterized protein</fullName>
    </submittedName>
</protein>
<gene>
    <name evidence="1" type="ORF">BJ138DRAFT_1102129</name>
</gene>
<dbReference type="EMBL" id="MU267727">
    <property type="protein sequence ID" value="KAH7910096.1"/>
    <property type="molecule type" value="Genomic_DNA"/>
</dbReference>
<comment type="caution">
    <text evidence="1">The sequence shown here is derived from an EMBL/GenBank/DDBJ whole genome shotgun (WGS) entry which is preliminary data.</text>
</comment>
<evidence type="ECO:0000313" key="2">
    <source>
        <dbReference type="Proteomes" id="UP000790377"/>
    </source>
</evidence>
<dbReference type="Proteomes" id="UP000790377">
    <property type="component" value="Unassembled WGS sequence"/>
</dbReference>
<accession>A0ACB8AAR1</accession>
<sequence>MAYTTEDYQEVMAEKLKSRLLKRADVFLAQVKEICLCNANLLQPLDRYGFRIEHNKLLEHRNQNLNRQSPASAGFAYITQCGALLEEVKRAARLPGDQAWRWSAVVKDKSAFYALPLPYPAQVDSSAGTSENANAESVGTPDQIHSLQPQWTTPIPLESVNYGDGAAQRSSSEQLALSRCNQMLSEVERLCGQEGNLLGPLDRAGFTYDYKRLINHRDHNLNSRSESLRYANACATLYKQVKTVATNPASMQWRWSWIVSDESQLEEISRHRRIDDGRPDIPPPAYSLEPPNAPDDSDSDSEADSEAGSSHEQTHMPIAGPMIANYGGNKVMYDGRTAVMINGRPMIYSTRAEAQKAIRDLQQRANNSNRNTTPSPAKAPKVQPRPVQPQAAQTRTSAAAEPPRTRARAQPAQVYTTTRLARSPYSASDEIFEKVTSYRIVDDRRPDKVGVCITRTWQMPSDRNGNRLGSSTQVVTTVYMERSEFDRIISLPE</sequence>